<keyword evidence="5 7" id="KW-1133">Transmembrane helix</keyword>
<sequence length="398" mass="42611">MTFPVPLRQMLPLLGITVSAFVFNTSEFMPIALLMDISQSFDQTEAETGIMITVYAWMVAILSLPLMLAAGKMKEKTLLLLTLLLFALGQLASGMAPSFPLLMGARILVASAHAIFWSIAAPLAARLVDKGKSPFALSMVAAGTAVAMVFGLPLGRVIGLALGWRMTFLLIALVTAGAMVYLFFVFPQLSPGEPFTPGDLPGLFRNRPVAVIFGMTIFYASAYFTVYSYIEPFLHAVAHLAPAAITAVLIFLGSTGFLGSFAFSKMFGTYPKLIIITGACGLLVPFFLLREGAPFLPVLLFCLLAMGVVNTLYGIAMQSEIIRHLSTGAAPVAMSIFSGIFNMGIGSGTYIGSLLTARGYLPYIGLAGGLLALVCGLLCIFCYLPFMGRKSRELRNRS</sequence>
<feature type="transmembrane region" description="Helical" evidence="7">
    <location>
        <begin position="363"/>
        <end position="386"/>
    </location>
</feature>
<dbReference type="InterPro" id="IPR036259">
    <property type="entry name" value="MFS_trans_sf"/>
</dbReference>
<evidence type="ECO:0000313" key="10">
    <source>
        <dbReference type="Proteomes" id="UP000003277"/>
    </source>
</evidence>
<dbReference type="SUPFAM" id="SSF103473">
    <property type="entry name" value="MFS general substrate transporter"/>
    <property type="match status" value="1"/>
</dbReference>
<dbReference type="STRING" id="742743.HMPREF9453_01337"/>
<feature type="domain" description="Major facilitator superfamily (MFS) profile" evidence="8">
    <location>
        <begin position="12"/>
        <end position="387"/>
    </location>
</feature>
<keyword evidence="3" id="KW-1003">Cell membrane</keyword>
<dbReference type="Gene3D" id="1.20.1250.20">
    <property type="entry name" value="MFS general substrate transporter like domains"/>
    <property type="match status" value="1"/>
</dbReference>
<evidence type="ECO:0000313" key="9">
    <source>
        <dbReference type="EMBL" id="EHO62745.1"/>
    </source>
</evidence>
<feature type="transmembrane region" description="Helical" evidence="7">
    <location>
        <begin position="270"/>
        <end position="289"/>
    </location>
</feature>
<dbReference type="Proteomes" id="UP000003277">
    <property type="component" value="Unassembled WGS sequence"/>
</dbReference>
<dbReference type="GO" id="GO:0005886">
    <property type="term" value="C:plasma membrane"/>
    <property type="evidence" value="ECO:0007669"/>
    <property type="project" value="UniProtKB-SubCell"/>
</dbReference>
<feature type="transmembrane region" description="Helical" evidence="7">
    <location>
        <begin position="328"/>
        <end position="351"/>
    </location>
</feature>
<dbReference type="Pfam" id="PF07690">
    <property type="entry name" value="MFS_1"/>
    <property type="match status" value="1"/>
</dbReference>
<evidence type="ECO:0000256" key="4">
    <source>
        <dbReference type="ARBA" id="ARBA00022692"/>
    </source>
</evidence>
<dbReference type="PANTHER" id="PTHR43124:SF4">
    <property type="entry name" value="SUGAR EFFLUX TRANSPORTER"/>
    <property type="match status" value="1"/>
</dbReference>
<organism evidence="9 10">
    <name type="scientific">Dialister succinatiphilus YIT 11850</name>
    <dbReference type="NCBI Taxonomy" id="742743"/>
    <lineage>
        <taxon>Bacteria</taxon>
        <taxon>Bacillati</taxon>
        <taxon>Bacillota</taxon>
        <taxon>Negativicutes</taxon>
        <taxon>Veillonellales</taxon>
        <taxon>Veillonellaceae</taxon>
        <taxon>Dialister</taxon>
    </lineage>
</organism>
<keyword evidence="6 7" id="KW-0472">Membrane</keyword>
<dbReference type="InterPro" id="IPR020846">
    <property type="entry name" value="MFS_dom"/>
</dbReference>
<comment type="subcellular location">
    <subcellularLocation>
        <location evidence="1">Cell membrane</location>
        <topology evidence="1">Multi-pass membrane protein</topology>
    </subcellularLocation>
</comment>
<feature type="transmembrane region" description="Helical" evidence="7">
    <location>
        <begin position="50"/>
        <end position="71"/>
    </location>
</feature>
<dbReference type="PROSITE" id="PS50850">
    <property type="entry name" value="MFS"/>
    <property type="match status" value="1"/>
</dbReference>
<feature type="transmembrane region" description="Helical" evidence="7">
    <location>
        <begin position="78"/>
        <end position="99"/>
    </location>
</feature>
<reference evidence="9 10" key="1">
    <citation type="submission" date="2011-11" db="EMBL/GenBank/DDBJ databases">
        <title>The Genome Sequence of Dialister succinatiphilus YIT 11850.</title>
        <authorList>
            <consortium name="The Broad Institute Genome Sequencing Platform"/>
            <person name="Earl A."/>
            <person name="Ward D."/>
            <person name="Feldgarden M."/>
            <person name="Gevers D."/>
            <person name="Morotomi M."/>
            <person name="Young S.K."/>
            <person name="Zeng Q."/>
            <person name="Gargeya S."/>
            <person name="Fitzgerald M."/>
            <person name="Haas B."/>
            <person name="Abouelleil A."/>
            <person name="Alvarado L."/>
            <person name="Arachchi H.M."/>
            <person name="Berlin A."/>
            <person name="Brown A."/>
            <person name="Chapman S.B."/>
            <person name="Dunbar C."/>
            <person name="Gearin G."/>
            <person name="Goldberg J."/>
            <person name="Griggs A."/>
            <person name="Gujja S."/>
            <person name="Heiman D."/>
            <person name="Howarth C."/>
            <person name="Lui A."/>
            <person name="MacDonald P.J.P."/>
            <person name="Montmayeur A."/>
            <person name="Murphy C."/>
            <person name="Neiman D."/>
            <person name="Pearson M."/>
            <person name="Priest M."/>
            <person name="Roberts A."/>
            <person name="Saif S."/>
            <person name="Shea T."/>
            <person name="Sisk P."/>
            <person name="Stolte C."/>
            <person name="Sykes S."/>
            <person name="Wortman J."/>
            <person name="Nusbaum C."/>
            <person name="Birren B."/>
        </authorList>
    </citation>
    <scope>NUCLEOTIDE SEQUENCE [LARGE SCALE GENOMIC DNA]</scope>
    <source>
        <strain evidence="9 10">YIT 11850</strain>
    </source>
</reference>
<dbReference type="InterPro" id="IPR050189">
    <property type="entry name" value="MFS_Efflux_Transporters"/>
</dbReference>
<dbReference type="eggNOG" id="COG2814">
    <property type="taxonomic scope" value="Bacteria"/>
</dbReference>
<dbReference type="RefSeq" id="WP_008859831.1">
    <property type="nucleotide sequence ID" value="NZ_JH591188.1"/>
</dbReference>
<name>H1D149_9FIRM</name>
<proteinExistence type="predicted"/>
<evidence type="ECO:0000259" key="8">
    <source>
        <dbReference type="PROSITE" id="PS50850"/>
    </source>
</evidence>
<evidence type="ECO:0000256" key="3">
    <source>
        <dbReference type="ARBA" id="ARBA00022475"/>
    </source>
</evidence>
<dbReference type="CDD" id="cd17324">
    <property type="entry name" value="MFS_NepI_like"/>
    <property type="match status" value="1"/>
</dbReference>
<dbReference type="InterPro" id="IPR011701">
    <property type="entry name" value="MFS"/>
</dbReference>
<dbReference type="GO" id="GO:0022857">
    <property type="term" value="F:transmembrane transporter activity"/>
    <property type="evidence" value="ECO:0007669"/>
    <property type="project" value="InterPro"/>
</dbReference>
<comment type="caution">
    <text evidence="9">The sequence shown here is derived from an EMBL/GenBank/DDBJ whole genome shotgun (WGS) entry which is preliminary data.</text>
</comment>
<evidence type="ECO:0000256" key="7">
    <source>
        <dbReference type="SAM" id="Phobius"/>
    </source>
</evidence>
<evidence type="ECO:0000256" key="5">
    <source>
        <dbReference type="ARBA" id="ARBA00022989"/>
    </source>
</evidence>
<keyword evidence="4 7" id="KW-0812">Transmembrane</keyword>
<protein>
    <recommendedName>
        <fullName evidence="8">Major facilitator superfamily (MFS) profile domain-containing protein</fullName>
    </recommendedName>
</protein>
<dbReference type="HOGENOM" id="CLU_001265_61_1_9"/>
<dbReference type="OrthoDB" id="9788453at2"/>
<feature type="transmembrane region" description="Helical" evidence="7">
    <location>
        <begin position="105"/>
        <end position="128"/>
    </location>
</feature>
<dbReference type="EMBL" id="ADLT01000045">
    <property type="protein sequence ID" value="EHO62745.1"/>
    <property type="molecule type" value="Genomic_DNA"/>
</dbReference>
<dbReference type="AlphaFoldDB" id="H1D149"/>
<feature type="transmembrane region" description="Helical" evidence="7">
    <location>
        <begin position="166"/>
        <end position="187"/>
    </location>
</feature>
<feature type="transmembrane region" description="Helical" evidence="7">
    <location>
        <begin position="295"/>
        <end position="316"/>
    </location>
</feature>
<gene>
    <name evidence="9" type="ORF">HMPREF9453_01337</name>
</gene>
<feature type="transmembrane region" description="Helical" evidence="7">
    <location>
        <begin position="236"/>
        <end position="258"/>
    </location>
</feature>
<dbReference type="PATRIC" id="fig|742743.3.peg.1355"/>
<feature type="transmembrane region" description="Helical" evidence="7">
    <location>
        <begin position="208"/>
        <end position="230"/>
    </location>
</feature>
<dbReference type="PANTHER" id="PTHR43124">
    <property type="entry name" value="PURINE EFFLUX PUMP PBUE"/>
    <property type="match status" value="1"/>
</dbReference>
<evidence type="ECO:0000256" key="1">
    <source>
        <dbReference type="ARBA" id="ARBA00004651"/>
    </source>
</evidence>
<accession>H1D149</accession>
<feature type="transmembrane region" description="Helical" evidence="7">
    <location>
        <begin position="135"/>
        <end position="154"/>
    </location>
</feature>
<evidence type="ECO:0000256" key="2">
    <source>
        <dbReference type="ARBA" id="ARBA00022448"/>
    </source>
</evidence>
<evidence type="ECO:0000256" key="6">
    <source>
        <dbReference type="ARBA" id="ARBA00023136"/>
    </source>
</evidence>
<keyword evidence="10" id="KW-1185">Reference proteome</keyword>
<keyword evidence="2" id="KW-0813">Transport</keyword>